<dbReference type="AlphaFoldDB" id="A0A6I8URN5"/>
<dbReference type="SMART" id="SM00868">
    <property type="entry name" value="zf-AD"/>
    <property type="match status" value="1"/>
</dbReference>
<evidence type="ECO:0000256" key="4">
    <source>
        <dbReference type="ARBA" id="ARBA00022771"/>
    </source>
</evidence>
<feature type="compositionally biased region" description="Basic and acidic residues" evidence="9">
    <location>
        <begin position="396"/>
        <end position="405"/>
    </location>
</feature>
<keyword evidence="5 8" id="KW-0862">Zinc</keyword>
<dbReference type="FunCoup" id="A0A6I8URN5">
    <property type="interactions" value="259"/>
</dbReference>
<dbReference type="PROSITE" id="PS00028">
    <property type="entry name" value="ZINC_FINGER_C2H2_1"/>
    <property type="match status" value="3"/>
</dbReference>
<evidence type="ECO:0000256" key="3">
    <source>
        <dbReference type="ARBA" id="ARBA00022737"/>
    </source>
</evidence>
<keyword evidence="2 8" id="KW-0479">Metal-binding</keyword>
<evidence type="ECO:0000313" key="13">
    <source>
        <dbReference type="RefSeq" id="XP_001359842.5"/>
    </source>
</evidence>
<evidence type="ECO:0000256" key="9">
    <source>
        <dbReference type="SAM" id="MobiDB-lite"/>
    </source>
</evidence>
<name>A0A6I8URN5_DROPS</name>
<reference evidence="12" key="1">
    <citation type="submission" date="2024-06" db="UniProtKB">
        <authorList>
            <consortium name="RefSeq"/>
        </authorList>
    </citation>
    <scope>NUCLEOTIDE SEQUENCE [LARGE SCALE GENOMIC DNA]</scope>
    <source>
        <strain evidence="12">MV2-25</strain>
    </source>
</reference>
<evidence type="ECO:0000259" key="10">
    <source>
        <dbReference type="PROSITE" id="PS50157"/>
    </source>
</evidence>
<accession>A0A6I8URN5</accession>
<protein>
    <submittedName>
        <fullName evidence="13">Zinc finger protein 473 homolog</fullName>
    </submittedName>
</protein>
<feature type="binding site" evidence="8">
    <location>
        <position position="18"/>
    </location>
    <ligand>
        <name>Zn(2+)</name>
        <dbReference type="ChEBI" id="CHEBI:29105"/>
    </ligand>
</feature>
<dbReference type="InParanoid" id="A0A6I8URN5"/>
<reference evidence="13" key="2">
    <citation type="submission" date="2025-08" db="UniProtKB">
        <authorList>
            <consortium name="RefSeq"/>
        </authorList>
    </citation>
    <scope>IDENTIFICATION</scope>
    <source>
        <strain evidence="13">MV-25-SWS-2005</strain>
        <tissue evidence="13">Whole body</tissue>
    </source>
</reference>
<feature type="region of interest" description="Disordered" evidence="9">
    <location>
        <begin position="377"/>
        <end position="405"/>
    </location>
</feature>
<evidence type="ECO:0000256" key="8">
    <source>
        <dbReference type="PROSITE-ProRule" id="PRU01263"/>
    </source>
</evidence>
<evidence type="ECO:0000256" key="5">
    <source>
        <dbReference type="ARBA" id="ARBA00022833"/>
    </source>
</evidence>
<feature type="domain" description="ZAD" evidence="11">
    <location>
        <begin position="16"/>
        <end position="102"/>
    </location>
</feature>
<dbReference type="PROSITE" id="PS50157">
    <property type="entry name" value="ZINC_FINGER_C2H2_2"/>
    <property type="match status" value="1"/>
</dbReference>
<dbReference type="InterPro" id="IPR036236">
    <property type="entry name" value="Znf_C2H2_sf"/>
</dbReference>
<dbReference type="RefSeq" id="XP_001359842.5">
    <property type="nucleotide sequence ID" value="XM_001359805.5"/>
</dbReference>
<evidence type="ECO:0000256" key="2">
    <source>
        <dbReference type="ARBA" id="ARBA00022723"/>
    </source>
</evidence>
<feature type="region of interest" description="Disordered" evidence="9">
    <location>
        <begin position="561"/>
        <end position="590"/>
    </location>
</feature>
<dbReference type="SUPFAM" id="SSF57716">
    <property type="entry name" value="Glucocorticoid receptor-like (DNA-binding domain)"/>
    <property type="match status" value="1"/>
</dbReference>
<dbReference type="GO" id="GO:0008270">
    <property type="term" value="F:zinc ion binding"/>
    <property type="evidence" value="ECO:0007669"/>
    <property type="project" value="UniProtKB-UniRule"/>
</dbReference>
<evidence type="ECO:0000256" key="7">
    <source>
        <dbReference type="PROSITE-ProRule" id="PRU00042"/>
    </source>
</evidence>
<keyword evidence="6" id="KW-0539">Nucleus</keyword>
<feature type="domain" description="C2H2-type" evidence="10">
    <location>
        <begin position="599"/>
        <end position="621"/>
    </location>
</feature>
<proteinExistence type="predicted"/>
<gene>
    <name evidence="13" type="primary">E(var)3-9</name>
</gene>
<keyword evidence="12" id="KW-1185">Reference proteome</keyword>
<feature type="region of interest" description="Disordered" evidence="9">
    <location>
        <begin position="442"/>
        <end position="474"/>
    </location>
</feature>
<feature type="region of interest" description="Disordered" evidence="9">
    <location>
        <begin position="200"/>
        <end position="232"/>
    </location>
</feature>
<dbReference type="KEGG" id="dpo:4803041"/>
<dbReference type="InterPro" id="IPR013087">
    <property type="entry name" value="Znf_C2H2_type"/>
</dbReference>
<organism evidence="12 13">
    <name type="scientific">Drosophila pseudoobscura pseudoobscura</name>
    <name type="common">Fruit fly</name>
    <dbReference type="NCBI Taxonomy" id="46245"/>
    <lineage>
        <taxon>Eukaryota</taxon>
        <taxon>Metazoa</taxon>
        <taxon>Ecdysozoa</taxon>
        <taxon>Arthropoda</taxon>
        <taxon>Hexapoda</taxon>
        <taxon>Insecta</taxon>
        <taxon>Pterygota</taxon>
        <taxon>Neoptera</taxon>
        <taxon>Endopterygota</taxon>
        <taxon>Diptera</taxon>
        <taxon>Brachycera</taxon>
        <taxon>Muscomorpha</taxon>
        <taxon>Ephydroidea</taxon>
        <taxon>Drosophilidae</taxon>
        <taxon>Drosophila</taxon>
        <taxon>Sophophora</taxon>
    </lineage>
</organism>
<evidence type="ECO:0000256" key="1">
    <source>
        <dbReference type="ARBA" id="ARBA00004123"/>
    </source>
</evidence>
<keyword evidence="3" id="KW-0677">Repeat</keyword>
<dbReference type="SUPFAM" id="SSF57667">
    <property type="entry name" value="beta-beta-alpha zinc fingers"/>
    <property type="match status" value="2"/>
</dbReference>
<feature type="compositionally biased region" description="Low complexity" evidence="9">
    <location>
        <begin position="459"/>
        <end position="474"/>
    </location>
</feature>
<feature type="compositionally biased region" description="Low complexity" evidence="9">
    <location>
        <begin position="566"/>
        <end position="590"/>
    </location>
</feature>
<dbReference type="Gene3D" id="3.40.1800.20">
    <property type="match status" value="1"/>
</dbReference>
<dbReference type="GO" id="GO:0005634">
    <property type="term" value="C:nucleus"/>
    <property type="evidence" value="ECO:0007669"/>
    <property type="project" value="UniProtKB-SubCell"/>
</dbReference>
<comment type="subcellular location">
    <subcellularLocation>
        <location evidence="1">Nucleus</location>
    </subcellularLocation>
</comment>
<dbReference type="Proteomes" id="UP000001819">
    <property type="component" value="Chromosome 2"/>
</dbReference>
<sequence length="626" mass="71463">MEICPDFSSWDNGTFEPCRTCGTFYCTEDDLIKPIFFPTTTGDANFDVSMAEILQQMTDWNLMIQKEDGRSQYMCTSCIAEFQRLLKFKQSCLETHEHWVEQQQNPGINIKEEPDSKPKEKFCAFVYLDSDNEVSDEDGSQRVSAAFDIQHVPIKAEHMARVPAQQTEMKFVPPEPQPELAPVAVKTEADHEFILKTATKEKDPDTDGMCSENETKHDPNATSISFDDSIPYENDESDEEVVKFTYDDDEDATTIPQPTQSASVICKICSHEFPNQKLHQAHMQNMHLSKDWECHLCGKKFLNSKESRLKLHMKFHKLQRRLKCPICGFFSNTKEILKQHKRLVHSRTVCQYCGKIMKPHILQSHMMKHKHERESLCAQSRSSSDHNLMPVTPFAPDHKNLNVDNHLRLPSTSSVLQSLNQPYTSSATQEYALKQTLALFSPMPSPENKRKYGELSNISPNPRNSPVQQQQQLPPEVLSVNSSPIHQQEQEPTTEESLPVAYSPIMPICVIQCAFCSDSFEEAQQLQDHVLAKHENMMSPSQKVKAPPQLHSISMAMDVDMDTESDSSPQKSSSWSENQNSNSRSYSSSNNNSFDKSIFKCHICGKPFDLKIKLNRHLKQHKKAPF</sequence>
<dbReference type="PANTHER" id="PTHR24406">
    <property type="entry name" value="TRANSCRIPTIONAL REPRESSOR CTCFL-RELATED"/>
    <property type="match status" value="1"/>
</dbReference>
<dbReference type="InterPro" id="IPR050888">
    <property type="entry name" value="ZnF_C2H2-type_TF"/>
</dbReference>
<evidence type="ECO:0000313" key="12">
    <source>
        <dbReference type="Proteomes" id="UP000001819"/>
    </source>
</evidence>
<feature type="binding site" evidence="8">
    <location>
        <position position="78"/>
    </location>
    <ligand>
        <name>Zn(2+)</name>
        <dbReference type="ChEBI" id="CHEBI:29105"/>
    </ligand>
</feature>
<dbReference type="PROSITE" id="PS51915">
    <property type="entry name" value="ZAD"/>
    <property type="match status" value="1"/>
</dbReference>
<dbReference type="Gene3D" id="3.30.160.60">
    <property type="entry name" value="Classic Zinc Finger"/>
    <property type="match status" value="2"/>
</dbReference>
<keyword evidence="4 7" id="KW-0863">Zinc-finger</keyword>
<evidence type="ECO:0000256" key="6">
    <source>
        <dbReference type="ARBA" id="ARBA00023242"/>
    </source>
</evidence>
<feature type="binding site" evidence="8">
    <location>
        <position position="75"/>
    </location>
    <ligand>
        <name>Zn(2+)</name>
        <dbReference type="ChEBI" id="CHEBI:29105"/>
    </ligand>
</feature>
<evidence type="ECO:0000259" key="11">
    <source>
        <dbReference type="PROSITE" id="PS51915"/>
    </source>
</evidence>
<dbReference type="InterPro" id="IPR012934">
    <property type="entry name" value="Znf_AD"/>
</dbReference>
<dbReference type="Pfam" id="PF07776">
    <property type="entry name" value="zf-AD"/>
    <property type="match status" value="1"/>
</dbReference>
<feature type="compositionally biased region" description="Polar residues" evidence="9">
    <location>
        <begin position="377"/>
        <end position="386"/>
    </location>
</feature>
<dbReference type="SMART" id="SM00355">
    <property type="entry name" value="ZnF_C2H2"/>
    <property type="match status" value="6"/>
</dbReference>
<feature type="binding site" evidence="8">
    <location>
        <position position="21"/>
    </location>
    <ligand>
        <name>Zn(2+)</name>
        <dbReference type="ChEBI" id="CHEBI:29105"/>
    </ligand>
</feature>